<evidence type="ECO:0000256" key="3">
    <source>
        <dbReference type="RuleBase" id="RU361219"/>
    </source>
</evidence>
<dbReference type="AlphaFoldDB" id="A0A1E7X8P5"/>
<comment type="caution">
    <text evidence="4">The sequence shown here is derived from an EMBL/GenBank/DDBJ whole genome shotgun (WGS) entry which is preliminary data.</text>
</comment>
<dbReference type="NCBIfam" id="TIGR00532">
    <property type="entry name" value="HMG_CoA_R_NAD"/>
    <property type="match status" value="1"/>
</dbReference>
<dbReference type="InterPro" id="IPR002202">
    <property type="entry name" value="HMG_CoA_Rdtase"/>
</dbReference>
<dbReference type="InterPro" id="IPR004553">
    <property type="entry name" value="HMG_CoA_Rdtase_bac-typ"/>
</dbReference>
<evidence type="ECO:0000313" key="4">
    <source>
        <dbReference type="EMBL" id="OFA09459.1"/>
    </source>
</evidence>
<dbReference type="EC" id="1.1.1.88" evidence="3"/>
<dbReference type="STRING" id="481719.LASUN_25510"/>
<dbReference type="InterPro" id="IPR009023">
    <property type="entry name" value="HMG_CoA_Rdtase_NAD(P)-bd_sf"/>
</dbReference>
<reference evidence="4 5" key="1">
    <citation type="submission" date="2016-09" db="EMBL/GenBank/DDBJ databases">
        <title>Genome Sequence of Lactobacillus sunkii Strain CG01.</title>
        <authorList>
            <person name="Poehlein A."/>
            <person name="Gabris C."/>
            <person name="Bengelsdorf F.R."/>
            <person name="Duerre P."/>
            <person name="Daniel R."/>
        </authorList>
    </citation>
    <scope>NUCLEOTIDE SEQUENCE [LARGE SCALE GENOMIC DNA]</scope>
    <source>
        <strain evidence="4 5">CG_D</strain>
    </source>
</reference>
<keyword evidence="3" id="KW-0520">NAD</keyword>
<comment type="similarity">
    <text evidence="1 3">Belongs to the HMG-CoA reductase family.</text>
</comment>
<dbReference type="InterPro" id="IPR009029">
    <property type="entry name" value="HMG_CoA_Rdtase_sub-bd_dom_sf"/>
</dbReference>
<name>A0A1E7X8P5_9LACO</name>
<dbReference type="PANTHER" id="PTHR10572">
    <property type="entry name" value="3-HYDROXY-3-METHYLGLUTARYL-COENZYME A REDUCTASE"/>
    <property type="match status" value="1"/>
</dbReference>
<protein>
    <recommendedName>
        <fullName evidence="3">3-hydroxy-3-methylglutaryl coenzyme A reductase</fullName>
        <shortName evidence="3">HMG-CoA reductase</shortName>
        <ecNumber evidence="3">1.1.1.88</ecNumber>
    </recommendedName>
</protein>
<dbReference type="Proteomes" id="UP000177010">
    <property type="component" value="Unassembled WGS sequence"/>
</dbReference>
<dbReference type="CDD" id="cd00644">
    <property type="entry name" value="HMG-CoA_reductase_classII"/>
    <property type="match status" value="1"/>
</dbReference>
<dbReference type="InterPro" id="IPR023074">
    <property type="entry name" value="HMG_CoA_Rdtase_cat_sf"/>
</dbReference>
<dbReference type="UniPathway" id="UPA00257">
    <property type="reaction ID" value="UER00367"/>
</dbReference>
<keyword evidence="2 3" id="KW-0560">Oxidoreductase</keyword>
<dbReference type="PANTHER" id="PTHR10572:SF24">
    <property type="entry name" value="3-HYDROXY-3-METHYLGLUTARYL-COENZYME A REDUCTASE"/>
    <property type="match status" value="1"/>
</dbReference>
<gene>
    <name evidence="4" type="primary">mvaA</name>
    <name evidence="4" type="ORF">LASUN_25510</name>
</gene>
<proteinExistence type="inferred from homology"/>
<sequence>MQIDGDMMENKWNQFYKKSYLNRLQLIAQSVGLSEDQLKLIKQNTDDKSGELIENSLTDYRLPEGIVTGLVVNGHQHLVPMVTEEPSVIAAASNGAKLLSSGTGITSVVSHKLISGQVIIKNAKFEVVSDFVSSNRHKILELADQSHPSILKYGGGAKKVLVRRLSAQFTSVDLFVDTGEAMGANIINTMLEAISSWISEQLAVETTMAILSNFADEAVVQVSGKVAVEKLASKSIAGSVAAQRIADASEVAQLDIKRAATHNKGIMNGVDAAVMAFGNDWRAVESSVHSYAARTGTYKGVSTWHVHGDQLEGKMVLPLPIGFVGGSSKVLDMVAVNKQIAQIHNVKEEMQVIGAVGLAQNLAALKALVTDGIQKGHMNLQLKSLALSNGATTQELPTVVDQLRKSSNPDSTAVKDILKTIRR</sequence>
<dbReference type="GO" id="GO:0015936">
    <property type="term" value="P:coenzyme A metabolic process"/>
    <property type="evidence" value="ECO:0007669"/>
    <property type="project" value="InterPro"/>
</dbReference>
<dbReference type="PROSITE" id="PS01192">
    <property type="entry name" value="HMG_COA_REDUCTASE_3"/>
    <property type="match status" value="1"/>
</dbReference>
<dbReference type="GO" id="GO:0004420">
    <property type="term" value="F:hydroxymethylglutaryl-CoA reductase (NADPH) activity"/>
    <property type="evidence" value="ECO:0007669"/>
    <property type="project" value="InterPro"/>
</dbReference>
<evidence type="ECO:0000256" key="2">
    <source>
        <dbReference type="ARBA" id="ARBA00023002"/>
    </source>
</evidence>
<evidence type="ECO:0000313" key="5">
    <source>
        <dbReference type="Proteomes" id="UP000177010"/>
    </source>
</evidence>
<accession>A0A1E7X8P5</accession>
<organism evidence="4 5">
    <name type="scientific">Lentilactobacillus sunkii</name>
    <dbReference type="NCBI Taxonomy" id="481719"/>
    <lineage>
        <taxon>Bacteria</taxon>
        <taxon>Bacillati</taxon>
        <taxon>Bacillota</taxon>
        <taxon>Bacilli</taxon>
        <taxon>Lactobacillales</taxon>
        <taxon>Lactobacillaceae</taxon>
        <taxon>Lentilactobacillus</taxon>
    </lineage>
</organism>
<dbReference type="Gene3D" id="1.10.8.660">
    <property type="match status" value="1"/>
</dbReference>
<evidence type="ECO:0000256" key="1">
    <source>
        <dbReference type="ARBA" id="ARBA00007661"/>
    </source>
</evidence>
<dbReference type="GO" id="GO:0140643">
    <property type="term" value="F:hydroxymethylglutaryl-CoA reductase (NADH) activity"/>
    <property type="evidence" value="ECO:0007669"/>
    <property type="project" value="UniProtKB-EC"/>
</dbReference>
<dbReference type="PROSITE" id="PS50065">
    <property type="entry name" value="HMG_COA_REDUCTASE_4"/>
    <property type="match status" value="1"/>
</dbReference>
<dbReference type="RefSeq" id="WP_225363494.1">
    <property type="nucleotide sequence ID" value="NZ_JAZHVW010000016.1"/>
</dbReference>
<dbReference type="Gene3D" id="3.90.770.10">
    <property type="entry name" value="3-hydroxy-3-methylglutaryl-coenzyme A Reductase, Chain A, domain 2"/>
    <property type="match status" value="2"/>
</dbReference>
<dbReference type="PRINTS" id="PR00071">
    <property type="entry name" value="HMGCOARDTASE"/>
</dbReference>
<dbReference type="EMBL" id="MIQE01000027">
    <property type="protein sequence ID" value="OFA09459.1"/>
    <property type="molecule type" value="Genomic_DNA"/>
</dbReference>
<dbReference type="Pfam" id="PF00368">
    <property type="entry name" value="HMG-CoA_red"/>
    <property type="match status" value="1"/>
</dbReference>
<dbReference type="InterPro" id="IPR023076">
    <property type="entry name" value="HMG_CoA_Rdtase_CS"/>
</dbReference>
<dbReference type="SUPFAM" id="SSF55035">
    <property type="entry name" value="NAD-binding domain of HMG-CoA reductase"/>
    <property type="match status" value="1"/>
</dbReference>
<comment type="catalytic activity">
    <reaction evidence="3">
        <text>(R)-mevalonate + 2 NAD(+) + CoA = (3S)-3-hydroxy-3-methylglutaryl-CoA + 2 NADH + 2 H(+)</text>
        <dbReference type="Rhea" id="RHEA:14833"/>
        <dbReference type="ChEBI" id="CHEBI:15378"/>
        <dbReference type="ChEBI" id="CHEBI:36464"/>
        <dbReference type="ChEBI" id="CHEBI:43074"/>
        <dbReference type="ChEBI" id="CHEBI:57287"/>
        <dbReference type="ChEBI" id="CHEBI:57540"/>
        <dbReference type="ChEBI" id="CHEBI:57945"/>
        <dbReference type="EC" id="1.1.1.88"/>
    </reaction>
</comment>
<dbReference type="SUPFAM" id="SSF56542">
    <property type="entry name" value="Substrate-binding domain of HMG-CoA reductase"/>
    <property type="match status" value="1"/>
</dbReference>
<comment type="pathway">
    <text evidence="3">Metabolic intermediate metabolism; (R)-mevalonate degradation; (S)-3-hydroxy-3-methylglutaryl-CoA from (R)-mevalonate: step 1/1.</text>
</comment>